<dbReference type="Proteomes" id="UP001553148">
    <property type="component" value="Unassembled WGS sequence"/>
</dbReference>
<protein>
    <submittedName>
        <fullName evidence="1">Uncharacterized protein</fullName>
    </submittedName>
</protein>
<dbReference type="EMBL" id="JBFAUJ010000028">
    <property type="protein sequence ID" value="MEV8464905.1"/>
    <property type="molecule type" value="Genomic_DNA"/>
</dbReference>
<accession>A0ABV3L016</accession>
<keyword evidence="2" id="KW-1185">Reference proteome</keyword>
<organism evidence="1 2">
    <name type="scientific">Streptomyces griseosporeus</name>
    <dbReference type="NCBI Taxonomy" id="1910"/>
    <lineage>
        <taxon>Bacteria</taxon>
        <taxon>Bacillati</taxon>
        <taxon>Actinomycetota</taxon>
        <taxon>Actinomycetes</taxon>
        <taxon>Kitasatosporales</taxon>
        <taxon>Streptomycetaceae</taxon>
        <taxon>Streptomyces</taxon>
    </lineage>
</organism>
<evidence type="ECO:0000313" key="1">
    <source>
        <dbReference type="EMBL" id="MEV8464905.1"/>
    </source>
</evidence>
<comment type="caution">
    <text evidence="1">The sequence shown here is derived from an EMBL/GenBank/DDBJ whole genome shotgun (WGS) entry which is preliminary data.</text>
</comment>
<sequence>MYVTWDTYPDTSGMASGTVFTVRGIIGDCPFAKAVATVTVS</sequence>
<proteinExistence type="predicted"/>
<evidence type="ECO:0000313" key="2">
    <source>
        <dbReference type="Proteomes" id="UP001553148"/>
    </source>
</evidence>
<name>A0ABV3L016_STRGS</name>
<dbReference type="RefSeq" id="WP_366504570.1">
    <property type="nucleotide sequence ID" value="NZ_JBFAUJ010000028.1"/>
</dbReference>
<reference evidence="1 2" key="1">
    <citation type="submission" date="2024-06" db="EMBL/GenBank/DDBJ databases">
        <title>The Natural Products Discovery Center: Release of the First 8490 Sequenced Strains for Exploring Actinobacteria Biosynthetic Diversity.</title>
        <authorList>
            <person name="Kalkreuter E."/>
            <person name="Kautsar S.A."/>
            <person name="Yang D."/>
            <person name="Bader C.D."/>
            <person name="Teijaro C.N."/>
            <person name="Fluegel L."/>
            <person name="Davis C.M."/>
            <person name="Simpson J.R."/>
            <person name="Lauterbach L."/>
            <person name="Steele A.D."/>
            <person name="Gui C."/>
            <person name="Meng S."/>
            <person name="Li G."/>
            <person name="Viehrig K."/>
            <person name="Ye F."/>
            <person name="Su P."/>
            <person name="Kiefer A.F."/>
            <person name="Nichols A."/>
            <person name="Cepeda A.J."/>
            <person name="Yan W."/>
            <person name="Fan B."/>
            <person name="Jiang Y."/>
            <person name="Adhikari A."/>
            <person name="Zheng C.-J."/>
            <person name="Schuster L."/>
            <person name="Cowan T.M."/>
            <person name="Smanski M.J."/>
            <person name="Chevrette M.G."/>
            <person name="De Carvalho L.P.S."/>
            <person name="Shen B."/>
        </authorList>
    </citation>
    <scope>NUCLEOTIDE SEQUENCE [LARGE SCALE GENOMIC DNA]</scope>
    <source>
        <strain evidence="1 2">NPDC052360</strain>
    </source>
</reference>
<gene>
    <name evidence="1" type="ORF">AB0470_35800</name>
</gene>